<dbReference type="Proteomes" id="UP000756346">
    <property type="component" value="Unassembled WGS sequence"/>
</dbReference>
<gene>
    <name evidence="2" type="ORF">B0I36DRAFT_366895</name>
</gene>
<organism evidence="2 3">
    <name type="scientific">Microdochium trichocladiopsis</name>
    <dbReference type="NCBI Taxonomy" id="1682393"/>
    <lineage>
        <taxon>Eukaryota</taxon>
        <taxon>Fungi</taxon>
        <taxon>Dikarya</taxon>
        <taxon>Ascomycota</taxon>
        <taxon>Pezizomycotina</taxon>
        <taxon>Sordariomycetes</taxon>
        <taxon>Xylariomycetidae</taxon>
        <taxon>Xylariales</taxon>
        <taxon>Microdochiaceae</taxon>
        <taxon>Microdochium</taxon>
    </lineage>
</organism>
<evidence type="ECO:0000259" key="1">
    <source>
        <dbReference type="PROSITE" id="PS51186"/>
    </source>
</evidence>
<dbReference type="GeneID" id="70188920"/>
<evidence type="ECO:0000313" key="3">
    <source>
        <dbReference type="Proteomes" id="UP000756346"/>
    </source>
</evidence>
<dbReference type="CDD" id="cd04301">
    <property type="entry name" value="NAT_SF"/>
    <property type="match status" value="1"/>
</dbReference>
<accession>A0A9P8Y1A5</accession>
<dbReference type="PROSITE" id="PS51186">
    <property type="entry name" value="GNAT"/>
    <property type="match status" value="1"/>
</dbReference>
<keyword evidence="3" id="KW-1185">Reference proteome</keyword>
<proteinExistence type="predicted"/>
<dbReference type="PANTHER" id="PTHR43617:SF9">
    <property type="entry name" value="GNAT FAMILY ACETYLTRANSFERASE"/>
    <property type="match status" value="1"/>
</dbReference>
<name>A0A9P8Y1A5_9PEZI</name>
<dbReference type="GO" id="GO:0016747">
    <property type="term" value="F:acyltransferase activity, transferring groups other than amino-acyl groups"/>
    <property type="evidence" value="ECO:0007669"/>
    <property type="project" value="InterPro"/>
</dbReference>
<protein>
    <submittedName>
        <fullName evidence="2">Acyl-CoA N-acyltransferase</fullName>
    </submittedName>
</protein>
<dbReference type="RefSeq" id="XP_046008545.1">
    <property type="nucleotide sequence ID" value="XM_046159374.1"/>
</dbReference>
<dbReference type="AlphaFoldDB" id="A0A9P8Y1A5"/>
<dbReference type="InterPro" id="IPR050276">
    <property type="entry name" value="MshD_Acetyltransferase"/>
</dbReference>
<dbReference type="OrthoDB" id="5689at2759"/>
<dbReference type="Gene3D" id="3.40.630.30">
    <property type="match status" value="1"/>
</dbReference>
<comment type="caution">
    <text evidence="2">The sequence shown here is derived from an EMBL/GenBank/DDBJ whole genome shotgun (WGS) entry which is preliminary data.</text>
</comment>
<dbReference type="InterPro" id="IPR000182">
    <property type="entry name" value="GNAT_dom"/>
</dbReference>
<reference evidence="2" key="1">
    <citation type="journal article" date="2021" name="Nat. Commun.">
        <title>Genetic determinants of endophytism in the Arabidopsis root mycobiome.</title>
        <authorList>
            <person name="Mesny F."/>
            <person name="Miyauchi S."/>
            <person name="Thiergart T."/>
            <person name="Pickel B."/>
            <person name="Atanasova L."/>
            <person name="Karlsson M."/>
            <person name="Huettel B."/>
            <person name="Barry K.W."/>
            <person name="Haridas S."/>
            <person name="Chen C."/>
            <person name="Bauer D."/>
            <person name="Andreopoulos W."/>
            <person name="Pangilinan J."/>
            <person name="LaButti K."/>
            <person name="Riley R."/>
            <person name="Lipzen A."/>
            <person name="Clum A."/>
            <person name="Drula E."/>
            <person name="Henrissat B."/>
            <person name="Kohler A."/>
            <person name="Grigoriev I.V."/>
            <person name="Martin F.M."/>
            <person name="Hacquard S."/>
        </authorList>
    </citation>
    <scope>NUCLEOTIDE SEQUENCE</scope>
    <source>
        <strain evidence="2">MPI-CAGE-CH-0230</strain>
    </source>
</reference>
<sequence length="200" mass="22136">MSQPHLTFRDATAADIPALLALIQSAYRGEASRKGWTTEADLVEGERIDEPGLLEKISEPNGVVMVVTVEGTDDVVSCCEFLHRSGASSSSTTTETTTEKQQQVGYFGLFAVDPNRQAGGIGRRVLEHAEREAARRWGVTTMEMTVIAARADIIAWYERRGYAQSTTEPTRPFPHEMVARMRGGRVLRDDLHFVVLEKAL</sequence>
<dbReference type="EMBL" id="JAGTJQ010000009">
    <property type="protein sequence ID" value="KAH7024997.1"/>
    <property type="molecule type" value="Genomic_DNA"/>
</dbReference>
<feature type="domain" description="N-acetyltransferase" evidence="1">
    <location>
        <begin position="6"/>
        <end position="182"/>
    </location>
</feature>
<dbReference type="Pfam" id="PF00583">
    <property type="entry name" value="Acetyltransf_1"/>
    <property type="match status" value="1"/>
</dbReference>
<dbReference type="SUPFAM" id="SSF55729">
    <property type="entry name" value="Acyl-CoA N-acyltransferases (Nat)"/>
    <property type="match status" value="1"/>
</dbReference>
<evidence type="ECO:0000313" key="2">
    <source>
        <dbReference type="EMBL" id="KAH7024997.1"/>
    </source>
</evidence>
<dbReference type="PANTHER" id="PTHR43617">
    <property type="entry name" value="L-AMINO ACID N-ACETYLTRANSFERASE"/>
    <property type="match status" value="1"/>
</dbReference>
<dbReference type="InterPro" id="IPR016181">
    <property type="entry name" value="Acyl_CoA_acyltransferase"/>
</dbReference>